<keyword evidence="2" id="KW-0812">Transmembrane</keyword>
<reference evidence="3 4" key="1">
    <citation type="submission" date="2016-12" db="EMBL/GenBank/DDBJ databases">
        <title>Diversity of luminous bacteria.</title>
        <authorList>
            <person name="Yoshizawa S."/>
            <person name="Kogure K."/>
        </authorList>
    </citation>
    <scope>NUCLEOTIDE SEQUENCE [LARGE SCALE GENOMIC DNA]</scope>
    <source>
        <strain evidence="3 4">ATCC 33715</strain>
    </source>
</reference>
<dbReference type="AlphaFoldDB" id="A0A2S7X5A9"/>
<dbReference type="OrthoDB" id="5878888at2"/>
<accession>A0A2S7X5A9</accession>
<evidence type="ECO:0000256" key="2">
    <source>
        <dbReference type="SAM" id="Phobius"/>
    </source>
</evidence>
<evidence type="ECO:0000313" key="3">
    <source>
        <dbReference type="EMBL" id="PQJ85219.1"/>
    </source>
</evidence>
<comment type="caution">
    <text evidence="3">The sequence shown here is derived from an EMBL/GenBank/DDBJ whole genome shotgun (WGS) entry which is preliminary data.</text>
</comment>
<feature type="transmembrane region" description="Helical" evidence="2">
    <location>
        <begin position="252"/>
        <end position="285"/>
    </location>
</feature>
<feature type="region of interest" description="Disordered" evidence="1">
    <location>
        <begin position="1"/>
        <end position="28"/>
    </location>
</feature>
<dbReference type="Proteomes" id="UP000239263">
    <property type="component" value="Unassembled WGS sequence"/>
</dbReference>
<proteinExistence type="predicted"/>
<protein>
    <submittedName>
        <fullName evidence="3">Uncharacterized protein</fullName>
    </submittedName>
</protein>
<dbReference type="EMBL" id="MSCO01000002">
    <property type="protein sequence ID" value="PQJ85219.1"/>
    <property type="molecule type" value="Genomic_DNA"/>
</dbReference>
<sequence>MGDKAPVNTGTSSLPSNPPEAESPFITNKRAAYQKRLAERSAALENSHASKAYDSPLITRGSKATQALDDSWRNEQQCSLIDELNNNHQDIVILDMEDTHKLLNNFWVDLGKDTAFLAASINSANTWFQHTTPIFDAKGLVKQFGDINIKADIIESKGKQFIAFSGKKNGKEILHALVNGTRINMNGKKYPINSPKVQQVGLSPKARANGFKGAGVLTFVVSAAIATTDLVFKDDYHLVDWFGNVGSDMFKALLQFGAGEAVLFGIVALTGYIVLGFVLVAVAYLTIEWLWNEYKVTDEIILELERVIN</sequence>
<keyword evidence="2" id="KW-1133">Transmembrane helix</keyword>
<gene>
    <name evidence="3" type="ORF">BTO22_13110</name>
</gene>
<name>A0A2S7X5A9_9GAMM</name>
<organism evidence="3 4">
    <name type="scientific">Aliivibrio sifiae</name>
    <dbReference type="NCBI Taxonomy" id="566293"/>
    <lineage>
        <taxon>Bacteria</taxon>
        <taxon>Pseudomonadati</taxon>
        <taxon>Pseudomonadota</taxon>
        <taxon>Gammaproteobacteria</taxon>
        <taxon>Vibrionales</taxon>
        <taxon>Vibrionaceae</taxon>
        <taxon>Aliivibrio</taxon>
    </lineage>
</organism>
<evidence type="ECO:0000313" key="4">
    <source>
        <dbReference type="Proteomes" id="UP000239263"/>
    </source>
</evidence>
<evidence type="ECO:0000256" key="1">
    <source>
        <dbReference type="SAM" id="MobiDB-lite"/>
    </source>
</evidence>
<feature type="transmembrane region" description="Helical" evidence="2">
    <location>
        <begin position="213"/>
        <end position="232"/>
    </location>
</feature>
<keyword evidence="2" id="KW-0472">Membrane</keyword>